<comment type="caution">
    <text evidence="2">The sequence shown here is derived from an EMBL/GenBank/DDBJ whole genome shotgun (WGS) entry which is preliminary data.</text>
</comment>
<keyword evidence="1" id="KW-0472">Membrane</keyword>
<evidence type="ECO:0000313" key="2">
    <source>
        <dbReference type="EMBL" id="KPV50027.1"/>
    </source>
</evidence>
<evidence type="ECO:0000256" key="1">
    <source>
        <dbReference type="SAM" id="Phobius"/>
    </source>
</evidence>
<feature type="transmembrane region" description="Helical" evidence="1">
    <location>
        <begin position="72"/>
        <end position="97"/>
    </location>
</feature>
<feature type="transmembrane region" description="Helical" evidence="1">
    <location>
        <begin position="28"/>
        <end position="51"/>
    </location>
</feature>
<name>A0A0P9CX24_9CHLR</name>
<organism evidence="2 3">
    <name type="scientific">Kouleothrix aurantiaca</name>
    <dbReference type="NCBI Taxonomy" id="186479"/>
    <lineage>
        <taxon>Bacteria</taxon>
        <taxon>Bacillati</taxon>
        <taxon>Chloroflexota</taxon>
        <taxon>Chloroflexia</taxon>
        <taxon>Chloroflexales</taxon>
        <taxon>Roseiflexineae</taxon>
        <taxon>Roseiflexaceae</taxon>
        <taxon>Kouleothrix</taxon>
    </lineage>
</organism>
<keyword evidence="1" id="KW-0812">Transmembrane</keyword>
<dbReference type="Proteomes" id="UP000050509">
    <property type="component" value="Unassembled WGS sequence"/>
</dbReference>
<keyword evidence="1" id="KW-1133">Transmembrane helix</keyword>
<accession>A0A0P9CX24</accession>
<dbReference type="AlphaFoldDB" id="A0A0P9CX24"/>
<proteinExistence type="predicted"/>
<feature type="transmembrane region" description="Helical" evidence="1">
    <location>
        <begin position="109"/>
        <end position="130"/>
    </location>
</feature>
<dbReference type="EMBL" id="LJCR01001620">
    <property type="protein sequence ID" value="KPV50027.1"/>
    <property type="molecule type" value="Genomic_DNA"/>
</dbReference>
<keyword evidence="3" id="KW-1185">Reference proteome</keyword>
<protein>
    <submittedName>
        <fullName evidence="2">Uncharacterized protein</fullName>
    </submittedName>
</protein>
<evidence type="ECO:0000313" key="3">
    <source>
        <dbReference type="Proteomes" id="UP000050509"/>
    </source>
</evidence>
<feature type="non-terminal residue" evidence="2">
    <location>
        <position position="1"/>
    </location>
</feature>
<reference evidence="2 3" key="1">
    <citation type="submission" date="2015-09" db="EMBL/GenBank/DDBJ databases">
        <title>Draft genome sequence of Kouleothrix aurantiaca JCM 19913.</title>
        <authorList>
            <person name="Hemp J."/>
        </authorList>
    </citation>
    <scope>NUCLEOTIDE SEQUENCE [LARGE SCALE GENOMIC DNA]</scope>
    <source>
        <strain evidence="2 3">COM-B</strain>
    </source>
</reference>
<sequence>HITTIIAVLSVALPPALVWHLNASPLALLALYGSAYVVAAFATPIGVMIWLDPTSSNAALSGGARLRSLLAGVSVVSITLFGGLIALPTTLLGMALLRRYPQSNHPLDLPSGTLAVLFIGATMGMLLALLR</sequence>
<gene>
    <name evidence="2" type="ORF">SE17_29330</name>
</gene>